<keyword evidence="1" id="KW-1133">Transmembrane helix</keyword>
<dbReference type="PANTHER" id="PTHR37947">
    <property type="entry name" value="BLL2462 PROTEIN"/>
    <property type="match status" value="1"/>
</dbReference>
<evidence type="ECO:0000313" key="2">
    <source>
        <dbReference type="EMBL" id="HEN14102.1"/>
    </source>
</evidence>
<comment type="caution">
    <text evidence="2">The sequence shown here is derived from an EMBL/GenBank/DDBJ whole genome shotgun (WGS) entry which is preliminary data.</text>
</comment>
<dbReference type="InterPro" id="IPR029062">
    <property type="entry name" value="Class_I_gatase-like"/>
</dbReference>
<organism evidence="2">
    <name type="scientific">Schlesneria paludicola</name>
    <dbReference type="NCBI Taxonomy" id="360056"/>
    <lineage>
        <taxon>Bacteria</taxon>
        <taxon>Pseudomonadati</taxon>
        <taxon>Planctomycetota</taxon>
        <taxon>Planctomycetia</taxon>
        <taxon>Planctomycetales</taxon>
        <taxon>Planctomycetaceae</taxon>
        <taxon>Schlesneria</taxon>
    </lineage>
</organism>
<keyword evidence="1" id="KW-0472">Membrane</keyword>
<sequence length="817" mass="91170">MLFSVSTGILRWLFGVGTDEIPADAEVHATWSHWPHSWRVFVALFVFVGLAWLVWRLYCAEAIALTTQRRRWLAGLRIAVVLLLFVTALGPAISYTQQRVLRPVVVVLRDSSQSMATVDVTASSPTDSATPPRRSRAAVINHWLSEPPHDWRLRLQGRSQLRVFDFARAVAPVEPQSSESGEALPVTSWPPVSPNGAGTNLHRALSEAMSERMLAAVVLFTDGQHTDHGTGSNELEQLARRARAQNTPWLIVGLGDPHPPRNLEVSEVHADAQVWKDDPFEIRAVVKNTGLDASGIRLELIEQTWDPRGESPAAERVLETREVELPEGGRLTLSFSHTPTAAGRFAYTVRASPLEGEANTDDNQPLAPAEVKVLDDKARVLLISGGPHWEYRFVSRLLEREASIDLSCWLQTLDPNRAQEGDTPIAHLPRTREDLLKYDVVLLLDPDPADFDEAWMQLLTEFVGEHAGGLLYMAGPTHTTRFLSDARTRRLATLLPVRLADVAATEVSRLLESPEREWPLAVVESQLDHPVLRFEESTAASLDAWRRLPGIIWSFPVLGAVPTARPLLEHSDPALSQLSGPRPLLVAGHFGAGRTLFAGFAETWRWRQVGHNAEFFNRYWVQVSRFLIEGRAVEGQRRGIMETDRRRYEIGDRITVVAQLNDARYQPLDLSEVTAQWSAPGREPVPITLRPTPQQPGRFEATLTADSLGRNDIRINLPETSETGPKVEATFSVAPPSSETLRSWQEETLLRDLAEVSGGRYFSATEIAELPGAVPDRKQTVIVEGRPQPVWDTGRWLLLIVGLLTAEWALRKRWKLP</sequence>
<dbReference type="Gene3D" id="3.40.50.880">
    <property type="match status" value="1"/>
</dbReference>
<feature type="transmembrane region" description="Helical" evidence="1">
    <location>
        <begin position="40"/>
        <end position="60"/>
    </location>
</feature>
<evidence type="ECO:0000256" key="1">
    <source>
        <dbReference type="SAM" id="Phobius"/>
    </source>
</evidence>
<name>A0A7C2JXI5_9PLAN</name>
<dbReference type="EMBL" id="DSOK01000043">
    <property type="protein sequence ID" value="HEN14102.1"/>
    <property type="molecule type" value="Genomic_DNA"/>
</dbReference>
<dbReference type="SUPFAM" id="SSF52317">
    <property type="entry name" value="Class I glutamine amidotransferase-like"/>
    <property type="match status" value="1"/>
</dbReference>
<feature type="transmembrane region" description="Helical" evidence="1">
    <location>
        <begin position="72"/>
        <end position="93"/>
    </location>
</feature>
<gene>
    <name evidence="2" type="ORF">ENQ76_01360</name>
</gene>
<keyword evidence="1" id="KW-0812">Transmembrane</keyword>
<reference evidence="2" key="1">
    <citation type="journal article" date="2020" name="mSystems">
        <title>Genome- and Community-Level Interaction Insights into Carbon Utilization and Element Cycling Functions of Hydrothermarchaeota in Hydrothermal Sediment.</title>
        <authorList>
            <person name="Zhou Z."/>
            <person name="Liu Y."/>
            <person name="Xu W."/>
            <person name="Pan J."/>
            <person name="Luo Z.H."/>
            <person name="Li M."/>
        </authorList>
    </citation>
    <scope>NUCLEOTIDE SEQUENCE [LARGE SCALE GENOMIC DNA]</scope>
    <source>
        <strain evidence="2">SpSt-339</strain>
    </source>
</reference>
<accession>A0A7C2JXI5</accession>
<proteinExistence type="predicted"/>
<dbReference type="InterPro" id="IPR036465">
    <property type="entry name" value="vWFA_dom_sf"/>
</dbReference>
<dbReference type="PANTHER" id="PTHR37947:SF1">
    <property type="entry name" value="BLL2462 PROTEIN"/>
    <property type="match status" value="1"/>
</dbReference>
<evidence type="ECO:0008006" key="3">
    <source>
        <dbReference type="Google" id="ProtNLM"/>
    </source>
</evidence>
<dbReference type="SUPFAM" id="SSF53300">
    <property type="entry name" value="vWA-like"/>
    <property type="match status" value="1"/>
</dbReference>
<protein>
    <recommendedName>
        <fullName evidence="3">VWA domain-containing protein</fullName>
    </recommendedName>
</protein>
<dbReference type="Gene3D" id="3.40.50.410">
    <property type="entry name" value="von Willebrand factor, type A domain"/>
    <property type="match status" value="1"/>
</dbReference>
<dbReference type="AlphaFoldDB" id="A0A7C2JXI5"/>